<reference evidence="1 2" key="1">
    <citation type="submission" date="2018-03" db="EMBL/GenBank/DDBJ databases">
        <title>Genome sequence of Clostridium liquoris DSM 100320.</title>
        <authorList>
            <person name="Poehlein A."/>
            <person name="Daniel R."/>
        </authorList>
    </citation>
    <scope>NUCLEOTIDE SEQUENCE [LARGE SCALE GENOMIC DNA]</scope>
    <source>
        <strain evidence="1 2">DSM 100320</strain>
    </source>
</reference>
<gene>
    <name evidence="1" type="ORF">CLLI_10530</name>
</gene>
<dbReference type="EMBL" id="PVXO01000032">
    <property type="protein sequence ID" value="PRR79013.1"/>
    <property type="molecule type" value="Genomic_DNA"/>
</dbReference>
<accession>A0A2T0B5C6</accession>
<keyword evidence="2" id="KW-1185">Reference proteome</keyword>
<organism evidence="1 2">
    <name type="scientific">Clostridium liquoris</name>
    <dbReference type="NCBI Taxonomy" id="1289519"/>
    <lineage>
        <taxon>Bacteria</taxon>
        <taxon>Bacillati</taxon>
        <taxon>Bacillota</taxon>
        <taxon>Clostridia</taxon>
        <taxon>Eubacteriales</taxon>
        <taxon>Clostridiaceae</taxon>
        <taxon>Clostridium</taxon>
    </lineage>
</organism>
<comment type="caution">
    <text evidence="1">The sequence shown here is derived from an EMBL/GenBank/DDBJ whole genome shotgun (WGS) entry which is preliminary data.</text>
</comment>
<evidence type="ECO:0000313" key="2">
    <source>
        <dbReference type="Proteomes" id="UP000239706"/>
    </source>
</evidence>
<dbReference type="AlphaFoldDB" id="A0A2T0B5C6"/>
<evidence type="ECO:0000313" key="1">
    <source>
        <dbReference type="EMBL" id="PRR79013.1"/>
    </source>
</evidence>
<protein>
    <submittedName>
        <fullName evidence="1">Uncharacterized protein</fullName>
    </submittedName>
</protein>
<sequence length="163" mass="18827">MKKNSEYYIIYIIGILKNKVRGGNMIQVLCDQRGAGKTKALIDMANNKVGTSKGHVIFIDDDKRALFELHRDIRFITTCDYNLKNYEGFYGFLCGILSADYDIDTIFIDGLFNIVNLDVEDAAHLFYKLEKLEEEYDVDFYISANEEEEIPECMKKYINLVCA</sequence>
<name>A0A2T0B5C6_9CLOT</name>
<proteinExistence type="predicted"/>
<dbReference type="Proteomes" id="UP000239706">
    <property type="component" value="Unassembled WGS sequence"/>
</dbReference>